<reference evidence="2" key="2">
    <citation type="submission" date="2023-05" db="EMBL/GenBank/DDBJ databases">
        <authorList>
            <person name="Schelkunov M.I."/>
        </authorList>
    </citation>
    <scope>NUCLEOTIDE SEQUENCE</scope>
    <source>
        <strain evidence="2">Hsosn_3</strain>
        <tissue evidence="2">Leaf</tissue>
    </source>
</reference>
<evidence type="ECO:0000313" key="3">
    <source>
        <dbReference type="Proteomes" id="UP001237642"/>
    </source>
</evidence>
<dbReference type="EMBL" id="JAUIZM010000003">
    <property type="protein sequence ID" value="KAK1391222.1"/>
    <property type="molecule type" value="Genomic_DNA"/>
</dbReference>
<proteinExistence type="predicted"/>
<organism evidence="2 3">
    <name type="scientific">Heracleum sosnowskyi</name>
    <dbReference type="NCBI Taxonomy" id="360622"/>
    <lineage>
        <taxon>Eukaryota</taxon>
        <taxon>Viridiplantae</taxon>
        <taxon>Streptophyta</taxon>
        <taxon>Embryophyta</taxon>
        <taxon>Tracheophyta</taxon>
        <taxon>Spermatophyta</taxon>
        <taxon>Magnoliopsida</taxon>
        <taxon>eudicotyledons</taxon>
        <taxon>Gunneridae</taxon>
        <taxon>Pentapetalae</taxon>
        <taxon>asterids</taxon>
        <taxon>campanulids</taxon>
        <taxon>Apiales</taxon>
        <taxon>Apiaceae</taxon>
        <taxon>Apioideae</taxon>
        <taxon>apioid superclade</taxon>
        <taxon>Tordylieae</taxon>
        <taxon>Tordyliinae</taxon>
        <taxon>Heracleum</taxon>
    </lineage>
</organism>
<dbReference type="Pfam" id="PF08276">
    <property type="entry name" value="PAN_2"/>
    <property type="match status" value="1"/>
</dbReference>
<evidence type="ECO:0000259" key="1">
    <source>
        <dbReference type="PROSITE" id="PS50948"/>
    </source>
</evidence>
<dbReference type="PANTHER" id="PTHR32444:SF247">
    <property type="entry name" value="OS01G0958200 PROTEIN"/>
    <property type="match status" value="1"/>
</dbReference>
<evidence type="ECO:0000313" key="2">
    <source>
        <dbReference type="EMBL" id="KAK1391222.1"/>
    </source>
</evidence>
<dbReference type="AlphaFoldDB" id="A0AAD8ISA8"/>
<dbReference type="Proteomes" id="UP001237642">
    <property type="component" value="Unassembled WGS sequence"/>
</dbReference>
<dbReference type="PANTHER" id="PTHR32444">
    <property type="entry name" value="BULB-TYPE LECTIN DOMAIN-CONTAINING PROTEIN"/>
    <property type="match status" value="1"/>
</dbReference>
<dbReference type="PROSITE" id="PS50948">
    <property type="entry name" value="PAN"/>
    <property type="match status" value="1"/>
</dbReference>
<dbReference type="InterPro" id="IPR003609">
    <property type="entry name" value="Pan_app"/>
</dbReference>
<reference evidence="2" key="1">
    <citation type="submission" date="2023-02" db="EMBL/GenBank/DDBJ databases">
        <title>Genome of toxic invasive species Heracleum sosnowskyi carries increased number of genes despite the absence of recent whole-genome duplications.</title>
        <authorList>
            <person name="Schelkunov M."/>
            <person name="Shtratnikova V."/>
            <person name="Makarenko M."/>
            <person name="Klepikova A."/>
            <person name="Omelchenko D."/>
            <person name="Novikova G."/>
            <person name="Obukhova E."/>
            <person name="Bogdanov V."/>
            <person name="Penin A."/>
            <person name="Logacheva M."/>
        </authorList>
    </citation>
    <scope>NUCLEOTIDE SEQUENCE</scope>
    <source>
        <strain evidence="2">Hsosn_3</strain>
        <tissue evidence="2">Leaf</tissue>
    </source>
</reference>
<accession>A0AAD8ISA8</accession>
<dbReference type="SUPFAM" id="SSF56112">
    <property type="entry name" value="Protein kinase-like (PK-like)"/>
    <property type="match status" value="1"/>
</dbReference>
<dbReference type="InterPro" id="IPR011009">
    <property type="entry name" value="Kinase-like_dom_sf"/>
</dbReference>
<feature type="domain" description="Apple" evidence="1">
    <location>
        <begin position="1"/>
        <end position="73"/>
    </location>
</feature>
<dbReference type="CDD" id="cd01098">
    <property type="entry name" value="PAN_AP_plant"/>
    <property type="match status" value="1"/>
</dbReference>
<dbReference type="SMART" id="SM00473">
    <property type="entry name" value="PAN_AP"/>
    <property type="match status" value="1"/>
</dbReference>
<comment type="caution">
    <text evidence="2">The sequence shown here is derived from an EMBL/GenBank/DDBJ whole genome shotgun (WGS) entry which is preliminary data.</text>
</comment>
<gene>
    <name evidence="2" type="ORF">POM88_010278</name>
</gene>
<protein>
    <recommendedName>
        <fullName evidence="1">Apple domain-containing protein</fullName>
    </recommendedName>
</protein>
<sequence length="157" mass="17695">MWKHRCFSWRNSKYDFSMNLKDCEKMCLKNCSCTAYANTNITGKGSGCLLWFGELIDVIDQEETGQILFVRLAPSGSGELGLGEGDLPFFEFKTLANATNNFSFDCKLGEGGFGPVYKVIIWLEVLEALKQKQTQLGWLVHCKSFYNNAGRTCLPYS</sequence>
<name>A0AAD8ISA8_9APIA</name>
<keyword evidence="3" id="KW-1185">Reference proteome</keyword>
<dbReference type="Gene3D" id="3.30.200.20">
    <property type="entry name" value="Phosphorylase Kinase, domain 1"/>
    <property type="match status" value="1"/>
</dbReference>